<dbReference type="GO" id="GO:0030574">
    <property type="term" value="P:collagen catabolic process"/>
    <property type="evidence" value="ECO:0007669"/>
    <property type="project" value="TreeGrafter"/>
</dbReference>
<dbReference type="OrthoDB" id="65569at2759"/>
<protein>
    <recommendedName>
        <fullName evidence="8">Peptidase M10 metallopeptidase domain-containing protein</fullName>
    </recommendedName>
</protein>
<dbReference type="GO" id="GO:0006508">
    <property type="term" value="P:proteolysis"/>
    <property type="evidence" value="ECO:0007669"/>
    <property type="project" value="UniProtKB-KW"/>
</dbReference>
<keyword evidence="4 7" id="KW-0862">Zinc</keyword>
<dbReference type="Gene3D" id="3.40.390.10">
    <property type="entry name" value="Collagenase (Catalytic Domain)"/>
    <property type="match status" value="1"/>
</dbReference>
<dbReference type="AlphaFoldDB" id="A0A2V1EC37"/>
<evidence type="ECO:0000256" key="2">
    <source>
        <dbReference type="ARBA" id="ARBA00022723"/>
    </source>
</evidence>
<evidence type="ECO:0000256" key="3">
    <source>
        <dbReference type="ARBA" id="ARBA00022801"/>
    </source>
</evidence>
<proteinExistence type="predicted"/>
<sequence length="381" mass="42872">ADIHIRFRSMGRSETAYAYTNMVADGVTLASGMINITFNDDYQWNDDRLFNFTAVHEIGHALGLSHSTLEDAVMFAYYYQGLIRPLHPDDKAAIHKIYGWNTPRWNRIDSNLATQSIVQVSTHSDQPSAIDGLYQLRSTGQIVYYNPRSSSWTTLSTNKATVQITGSNGILYQRQSDGSIYRTTSLSSSWQLIGAASDNVLDIVAAATEIYARRKDGWIVRWSGSQQSWTTIQQPSAPLSLQIAVTDSKTLWNLLANGDLVRSEWPYTESGWQVVDINPDNLQIAVGGDEFYKLQRGGTVVWLDLEQYYWSTIEDNGSVEVFAVGEYVYSRHDDGSVWRYTGIPFVWEVLDEERVSVGVVGERDGSVYQIVKGGDVWRLNS</sequence>
<evidence type="ECO:0000313" key="9">
    <source>
        <dbReference type="EMBL" id="PVI08107.1"/>
    </source>
</evidence>
<evidence type="ECO:0000313" key="10">
    <source>
        <dbReference type="Proteomes" id="UP000244855"/>
    </source>
</evidence>
<dbReference type="EMBL" id="KZ805301">
    <property type="protein sequence ID" value="PVI08107.1"/>
    <property type="molecule type" value="Genomic_DNA"/>
</dbReference>
<dbReference type="PRINTS" id="PR00138">
    <property type="entry name" value="MATRIXIN"/>
</dbReference>
<evidence type="ECO:0000256" key="1">
    <source>
        <dbReference type="ARBA" id="ARBA00022670"/>
    </source>
</evidence>
<keyword evidence="10" id="KW-1185">Reference proteome</keyword>
<feature type="binding site" evidence="7">
    <location>
        <position position="131"/>
    </location>
    <ligand>
        <name>Ca(2+)</name>
        <dbReference type="ChEBI" id="CHEBI:29108"/>
        <label>4</label>
    </ligand>
</feature>
<feature type="binding site" evidence="7">
    <location>
        <position position="56"/>
    </location>
    <ligand>
        <name>Zn(2+)</name>
        <dbReference type="ChEBI" id="CHEBI:29105"/>
        <label>2</label>
        <note>catalytic</note>
    </ligand>
</feature>
<dbReference type="Pfam" id="PF00413">
    <property type="entry name" value="Peptidase_M10"/>
    <property type="match status" value="1"/>
</dbReference>
<dbReference type="GO" id="GO:0004222">
    <property type="term" value="F:metalloendopeptidase activity"/>
    <property type="evidence" value="ECO:0007669"/>
    <property type="project" value="InterPro"/>
</dbReference>
<keyword evidence="3" id="KW-0378">Hydrolase</keyword>
<feature type="non-terminal residue" evidence="9">
    <location>
        <position position="1"/>
    </location>
</feature>
<evidence type="ECO:0000256" key="5">
    <source>
        <dbReference type="ARBA" id="ARBA00023049"/>
    </source>
</evidence>
<evidence type="ECO:0000256" key="6">
    <source>
        <dbReference type="PIRSR" id="PIRSR621190-1"/>
    </source>
</evidence>
<dbReference type="PANTHER" id="PTHR10201">
    <property type="entry name" value="MATRIX METALLOPROTEINASE"/>
    <property type="match status" value="1"/>
</dbReference>
<keyword evidence="1" id="KW-0645">Protease</keyword>
<feature type="binding site" evidence="7">
    <location>
        <position position="66"/>
    </location>
    <ligand>
        <name>Zn(2+)</name>
        <dbReference type="ChEBI" id="CHEBI:29105"/>
        <label>2</label>
        <note>catalytic</note>
    </ligand>
</feature>
<evidence type="ECO:0000256" key="4">
    <source>
        <dbReference type="ARBA" id="ARBA00022833"/>
    </source>
</evidence>
<dbReference type="SUPFAM" id="SSF55486">
    <property type="entry name" value="Metalloproteases ('zincins'), catalytic domain"/>
    <property type="match status" value="1"/>
</dbReference>
<comment type="cofactor">
    <cofactor evidence="7">
        <name>Zn(2+)</name>
        <dbReference type="ChEBI" id="CHEBI:29105"/>
    </cofactor>
    <text evidence="7">Binds 2 Zn(2+) ions per subunit.</text>
</comment>
<keyword evidence="2 7" id="KW-0479">Metal-binding</keyword>
<dbReference type="Proteomes" id="UP000244855">
    <property type="component" value="Unassembled WGS sequence"/>
</dbReference>
<dbReference type="GO" id="GO:0030198">
    <property type="term" value="P:extracellular matrix organization"/>
    <property type="evidence" value="ECO:0007669"/>
    <property type="project" value="TreeGrafter"/>
</dbReference>
<feature type="binding site" evidence="7">
    <location>
        <position position="40"/>
    </location>
    <ligand>
        <name>Ca(2+)</name>
        <dbReference type="ChEBI" id="CHEBI:29108"/>
        <label>1</label>
    </ligand>
</feature>
<dbReference type="GO" id="GO:0008270">
    <property type="term" value="F:zinc ion binding"/>
    <property type="evidence" value="ECO:0007669"/>
    <property type="project" value="InterPro"/>
</dbReference>
<feature type="binding site" evidence="7">
    <location>
        <position position="74"/>
    </location>
    <ligand>
        <name>Zn(2+)</name>
        <dbReference type="ChEBI" id="CHEBI:29105"/>
        <label>2</label>
        <note>catalytic</note>
    </ligand>
</feature>
<dbReference type="PANTHER" id="PTHR10201:SF323">
    <property type="entry name" value="MATRIX METALLOPROTEINASE-21"/>
    <property type="match status" value="1"/>
</dbReference>
<keyword evidence="7" id="KW-0106">Calcium</keyword>
<dbReference type="InterPro" id="IPR021190">
    <property type="entry name" value="Pept_M10A"/>
</dbReference>
<feature type="domain" description="Peptidase M10 metallopeptidase" evidence="8">
    <location>
        <begin position="1"/>
        <end position="99"/>
    </location>
</feature>
<gene>
    <name evidence="9" type="ORF">DM02DRAFT_690582</name>
</gene>
<name>A0A2V1EC37_9PLEO</name>
<feature type="active site" evidence="6">
    <location>
        <position position="57"/>
    </location>
</feature>
<dbReference type="GO" id="GO:0031012">
    <property type="term" value="C:extracellular matrix"/>
    <property type="evidence" value="ECO:0007669"/>
    <property type="project" value="InterPro"/>
</dbReference>
<feature type="binding site" evidence="7">
    <location>
        <position position="60"/>
    </location>
    <ligand>
        <name>Zn(2+)</name>
        <dbReference type="ChEBI" id="CHEBI:29105"/>
        <label>2</label>
        <note>catalytic</note>
    </ligand>
</feature>
<accession>A0A2V1EC37</accession>
<dbReference type="STRING" id="97972.A0A2V1EC37"/>
<evidence type="ECO:0000256" key="7">
    <source>
        <dbReference type="PIRSR" id="PIRSR621190-2"/>
    </source>
</evidence>
<dbReference type="InterPro" id="IPR001818">
    <property type="entry name" value="Pept_M10_metallopeptidase"/>
</dbReference>
<evidence type="ECO:0000259" key="8">
    <source>
        <dbReference type="Pfam" id="PF00413"/>
    </source>
</evidence>
<keyword evidence="5" id="KW-0482">Metalloprotease</keyword>
<dbReference type="InterPro" id="IPR024079">
    <property type="entry name" value="MetalloPept_cat_dom_sf"/>
</dbReference>
<organism evidence="9 10">
    <name type="scientific">Periconia macrospinosa</name>
    <dbReference type="NCBI Taxonomy" id="97972"/>
    <lineage>
        <taxon>Eukaryota</taxon>
        <taxon>Fungi</taxon>
        <taxon>Dikarya</taxon>
        <taxon>Ascomycota</taxon>
        <taxon>Pezizomycotina</taxon>
        <taxon>Dothideomycetes</taxon>
        <taxon>Pleosporomycetidae</taxon>
        <taxon>Pleosporales</taxon>
        <taxon>Massarineae</taxon>
        <taxon>Periconiaceae</taxon>
        <taxon>Periconia</taxon>
    </lineage>
</organism>
<reference evidence="9 10" key="1">
    <citation type="journal article" date="2018" name="Sci. Rep.">
        <title>Comparative genomics provides insights into the lifestyle and reveals functional heterogeneity of dark septate endophytic fungi.</title>
        <authorList>
            <person name="Knapp D.G."/>
            <person name="Nemeth J.B."/>
            <person name="Barry K."/>
            <person name="Hainaut M."/>
            <person name="Henrissat B."/>
            <person name="Johnson J."/>
            <person name="Kuo A."/>
            <person name="Lim J.H.P."/>
            <person name="Lipzen A."/>
            <person name="Nolan M."/>
            <person name="Ohm R.A."/>
            <person name="Tamas L."/>
            <person name="Grigoriev I.V."/>
            <person name="Spatafora J.W."/>
            <person name="Nagy L.G."/>
            <person name="Kovacs G.M."/>
        </authorList>
    </citation>
    <scope>NUCLEOTIDE SEQUENCE [LARGE SCALE GENOMIC DNA]</scope>
    <source>
        <strain evidence="9 10">DSE2036</strain>
    </source>
</reference>
<comment type="cofactor">
    <cofactor evidence="7">
        <name>Ca(2+)</name>
        <dbReference type="ChEBI" id="CHEBI:29108"/>
    </cofactor>
    <text evidence="7">Can bind about 5 Ca(2+) ions per subunit.</text>
</comment>